<keyword evidence="3" id="KW-1185">Reference proteome</keyword>
<dbReference type="AlphaFoldDB" id="K0R8R4"/>
<name>K0R8R4_THAOC</name>
<dbReference type="EMBL" id="AGNL01044315">
    <property type="protein sequence ID" value="EJK49943.1"/>
    <property type="molecule type" value="Genomic_DNA"/>
</dbReference>
<dbReference type="OrthoDB" id="48152at2759"/>
<proteinExistence type="predicted"/>
<sequence length="317" mass="34909">MASQLPPTSPGHALSALQRFAATKRAPKGKRPPPFGPIRQSDFVALCESSKPGSFKDGKVVATALREFKRNSRFVLDTDGAESAVRGMLRSMTRNHPDGSGRAAGAIFVLDQVLDESTGLYFAIETRLVDEVLDVLHSALLEMQASGIDVRVGPAPEEGEEGGDAPSEEPADRHALIVRDALRTTLGVNDMLVRRKSRPERELKKRAKRKYLSHLQIGSGPYRTTLRLATKITLLVSDAKTARERIVEPFNLAWWTKFVDEEVLEMVSEAEGREEEERRAAEAALPQEEESDEADDEGEDADGDSQDNDDAETEQKS</sequence>
<protein>
    <submittedName>
        <fullName evidence="2">Uncharacterized protein</fullName>
    </submittedName>
</protein>
<evidence type="ECO:0000313" key="3">
    <source>
        <dbReference type="Proteomes" id="UP000266841"/>
    </source>
</evidence>
<reference evidence="2 3" key="1">
    <citation type="journal article" date="2012" name="Genome Biol.">
        <title>Genome and low-iron response of an oceanic diatom adapted to chronic iron limitation.</title>
        <authorList>
            <person name="Lommer M."/>
            <person name="Specht M."/>
            <person name="Roy A.S."/>
            <person name="Kraemer L."/>
            <person name="Andreson R."/>
            <person name="Gutowska M.A."/>
            <person name="Wolf J."/>
            <person name="Bergner S.V."/>
            <person name="Schilhabel M.B."/>
            <person name="Klostermeier U.C."/>
            <person name="Beiko R.G."/>
            <person name="Rosenstiel P."/>
            <person name="Hippler M."/>
            <person name="Laroche J."/>
        </authorList>
    </citation>
    <scope>NUCLEOTIDE SEQUENCE [LARGE SCALE GENOMIC DNA]</scope>
    <source>
        <strain evidence="2 3">CCMP1005</strain>
    </source>
</reference>
<accession>K0R8R4</accession>
<feature type="region of interest" description="Disordered" evidence="1">
    <location>
        <begin position="151"/>
        <end position="172"/>
    </location>
</feature>
<organism evidence="2 3">
    <name type="scientific">Thalassiosira oceanica</name>
    <name type="common">Marine diatom</name>
    <dbReference type="NCBI Taxonomy" id="159749"/>
    <lineage>
        <taxon>Eukaryota</taxon>
        <taxon>Sar</taxon>
        <taxon>Stramenopiles</taxon>
        <taxon>Ochrophyta</taxon>
        <taxon>Bacillariophyta</taxon>
        <taxon>Coscinodiscophyceae</taxon>
        <taxon>Thalassiosirophycidae</taxon>
        <taxon>Thalassiosirales</taxon>
        <taxon>Thalassiosiraceae</taxon>
        <taxon>Thalassiosira</taxon>
    </lineage>
</organism>
<dbReference type="eggNOG" id="ENOG502T77B">
    <property type="taxonomic scope" value="Eukaryota"/>
</dbReference>
<feature type="region of interest" description="Disordered" evidence="1">
    <location>
        <begin position="268"/>
        <end position="317"/>
    </location>
</feature>
<dbReference type="Proteomes" id="UP000266841">
    <property type="component" value="Unassembled WGS sequence"/>
</dbReference>
<evidence type="ECO:0000313" key="2">
    <source>
        <dbReference type="EMBL" id="EJK49943.1"/>
    </source>
</evidence>
<feature type="compositionally biased region" description="Acidic residues" evidence="1">
    <location>
        <begin position="287"/>
        <end position="317"/>
    </location>
</feature>
<dbReference type="OMA" id="ASAGNCY"/>
<feature type="compositionally biased region" description="Acidic residues" evidence="1">
    <location>
        <begin position="157"/>
        <end position="169"/>
    </location>
</feature>
<evidence type="ECO:0000256" key="1">
    <source>
        <dbReference type="SAM" id="MobiDB-lite"/>
    </source>
</evidence>
<comment type="caution">
    <text evidence="2">The sequence shown here is derived from an EMBL/GenBank/DDBJ whole genome shotgun (WGS) entry which is preliminary data.</text>
</comment>
<gene>
    <name evidence="2" type="ORF">THAOC_31121</name>
</gene>